<reference evidence="9" key="1">
    <citation type="submission" date="2025-08" db="UniProtKB">
        <authorList>
            <consortium name="Ensembl"/>
        </authorList>
    </citation>
    <scope>IDENTIFICATION</scope>
</reference>
<dbReference type="Pfam" id="PF13927">
    <property type="entry name" value="Ig_3"/>
    <property type="match status" value="1"/>
</dbReference>
<dbReference type="GeneTree" id="ENSGT00940000155838"/>
<dbReference type="AlphaFoldDB" id="A0A3Q3G826"/>
<dbReference type="GO" id="GO:0061041">
    <property type="term" value="P:regulation of wound healing"/>
    <property type="evidence" value="ECO:0007669"/>
    <property type="project" value="TreeGrafter"/>
</dbReference>
<dbReference type="Ensembl" id="ENSLBET00000028399.1">
    <property type="protein sequence ID" value="ENSLBEP00000027098.1"/>
    <property type="gene ID" value="ENSLBEG00000020580.1"/>
</dbReference>
<dbReference type="CDD" id="cd00096">
    <property type="entry name" value="Ig"/>
    <property type="match status" value="1"/>
</dbReference>
<dbReference type="Pfam" id="PF08205">
    <property type="entry name" value="C2-set_2"/>
    <property type="match status" value="1"/>
</dbReference>
<feature type="domain" description="Ig-like" evidence="8">
    <location>
        <begin position="24"/>
        <end position="139"/>
    </location>
</feature>
<accession>A0A3Q3G826</accession>
<evidence type="ECO:0000256" key="4">
    <source>
        <dbReference type="ARBA" id="ARBA00023136"/>
    </source>
</evidence>
<dbReference type="InterPro" id="IPR013783">
    <property type="entry name" value="Ig-like_fold"/>
</dbReference>
<keyword evidence="10" id="KW-1185">Reference proteome</keyword>
<reference evidence="9" key="2">
    <citation type="submission" date="2025-09" db="UniProtKB">
        <authorList>
            <consortium name="Ensembl"/>
        </authorList>
    </citation>
    <scope>IDENTIFICATION</scope>
</reference>
<dbReference type="SMART" id="SM00408">
    <property type="entry name" value="IGc2"/>
    <property type="match status" value="4"/>
</dbReference>
<sequence>MAVRTASFLLFGLFVTFHTWGAWADMEVNMEDRVEVYKGDTAQITCMFTSSEGIGNTIIQWFYVTETGERQKIYYQDSMSQIVDRATRFTDRISVNGTGATGEVVLTIRDVQLADGREFICLIKNLTDDSKGSTQLKVFGTPDLPTIEGVQTGISVNEVSPSKIGTCEVKNGFPRPNITWYRNNTPLQSVPDEVEIVPSVTSESSGLFSVKSELNLKVVKEDKNDEFYCEVSYFVPGGTRMTETHRINISVFYPPTAVNVWVESPKGNIKEGDSIELHCEDNGNPPSSIISIKRFEENNSDGQSLDGEVLVLNNVTRRDSGVYQCTSIDSDTFQSISGNVSVFVHFLDAAVVIPQDTIVVAMGEEFKATCNALSSLKTQAEWLKDGEVVFKGHTLTVKDATFDKAGMYECVVTVPEIEEMKTSGSIFVNVKGPPEILKPDNTEIESYDTTVDLSCMVRGFPAPKIIWSTSDGQDLEMASEMMTEDGLQSRVSIQVTSDITASCNASNDHGTDALTFNIKTLKAETAIPPKKIRKEGSGVIIAVIIICILLLAILGSVLYFLYKKGKICGRSGKQDLTKDKSNKDNIVVEMKSDNTEEAVLLGVNGEKQSPNEQ</sequence>
<evidence type="ECO:0000256" key="6">
    <source>
        <dbReference type="SAM" id="Phobius"/>
    </source>
</evidence>
<dbReference type="InterPro" id="IPR036179">
    <property type="entry name" value="Ig-like_dom_sf"/>
</dbReference>
<dbReference type="GO" id="GO:0007156">
    <property type="term" value="P:homophilic cell adhesion via plasma membrane adhesion molecules"/>
    <property type="evidence" value="ECO:0007669"/>
    <property type="project" value="TreeGrafter"/>
</dbReference>
<dbReference type="PANTHER" id="PTHR45889">
    <property type="entry name" value="IG-LIKE DOMAIN-CONTAINING PROTEIN"/>
    <property type="match status" value="1"/>
</dbReference>
<evidence type="ECO:0000256" key="2">
    <source>
        <dbReference type="ARBA" id="ARBA00022692"/>
    </source>
</evidence>
<dbReference type="GO" id="GO:0016020">
    <property type="term" value="C:membrane"/>
    <property type="evidence" value="ECO:0007669"/>
    <property type="project" value="UniProtKB-SubCell"/>
</dbReference>
<evidence type="ECO:0000256" key="7">
    <source>
        <dbReference type="SAM" id="SignalP"/>
    </source>
</evidence>
<dbReference type="Pfam" id="PF07686">
    <property type="entry name" value="V-set"/>
    <property type="match status" value="1"/>
</dbReference>
<dbReference type="Gene3D" id="2.60.40.10">
    <property type="entry name" value="Immunoglobulins"/>
    <property type="match status" value="5"/>
</dbReference>
<proteinExistence type="predicted"/>
<dbReference type="SUPFAM" id="SSF48726">
    <property type="entry name" value="Immunoglobulin"/>
    <property type="match status" value="5"/>
</dbReference>
<feature type="chain" id="PRO_5018775274" evidence="7">
    <location>
        <begin position="25"/>
        <end position="613"/>
    </location>
</feature>
<evidence type="ECO:0000259" key="8">
    <source>
        <dbReference type="PROSITE" id="PS50835"/>
    </source>
</evidence>
<keyword evidence="5" id="KW-1015">Disulfide bond</keyword>
<feature type="domain" description="Ig-like" evidence="8">
    <location>
        <begin position="433"/>
        <end position="519"/>
    </location>
</feature>
<dbReference type="InterPro" id="IPR003598">
    <property type="entry name" value="Ig_sub2"/>
</dbReference>
<dbReference type="GO" id="GO:0043184">
    <property type="term" value="F:vascular endothelial growth factor receptor 2 binding"/>
    <property type="evidence" value="ECO:0007669"/>
    <property type="project" value="TreeGrafter"/>
</dbReference>
<feature type="domain" description="Ig-like" evidence="8">
    <location>
        <begin position="254"/>
        <end position="341"/>
    </location>
</feature>
<dbReference type="InterPro" id="IPR013162">
    <property type="entry name" value="CD80_C2-set"/>
</dbReference>
<evidence type="ECO:0000256" key="5">
    <source>
        <dbReference type="ARBA" id="ARBA00023157"/>
    </source>
</evidence>
<evidence type="ECO:0000313" key="9">
    <source>
        <dbReference type="Ensembl" id="ENSLBEP00000027098.1"/>
    </source>
</evidence>
<dbReference type="CDD" id="cd00098">
    <property type="entry name" value="IgC1"/>
    <property type="match status" value="1"/>
</dbReference>
<dbReference type="Proteomes" id="UP000261660">
    <property type="component" value="Unplaced"/>
</dbReference>
<name>A0A3Q3G826_9LABR</name>
<dbReference type="PROSITE" id="PS50835">
    <property type="entry name" value="IG_LIKE"/>
    <property type="match status" value="5"/>
</dbReference>
<evidence type="ECO:0000256" key="1">
    <source>
        <dbReference type="ARBA" id="ARBA00004167"/>
    </source>
</evidence>
<keyword evidence="2 6" id="KW-0812">Transmembrane</keyword>
<dbReference type="SMART" id="SM00409">
    <property type="entry name" value="IG"/>
    <property type="match status" value="4"/>
</dbReference>
<dbReference type="GO" id="GO:0044291">
    <property type="term" value="C:cell-cell contact zone"/>
    <property type="evidence" value="ECO:0007669"/>
    <property type="project" value="TreeGrafter"/>
</dbReference>
<dbReference type="GO" id="GO:0035020">
    <property type="term" value="P:regulation of Rac protein signal transduction"/>
    <property type="evidence" value="ECO:0007669"/>
    <property type="project" value="TreeGrafter"/>
</dbReference>
<feature type="signal peptide" evidence="7">
    <location>
        <begin position="1"/>
        <end position="24"/>
    </location>
</feature>
<dbReference type="PANTHER" id="PTHR45889:SF3">
    <property type="entry name" value="CELL ADHESION MOLECULE 4"/>
    <property type="match status" value="1"/>
</dbReference>
<feature type="domain" description="Ig-like" evidence="8">
    <location>
        <begin position="145"/>
        <end position="248"/>
    </location>
</feature>
<organism evidence="9 10">
    <name type="scientific">Labrus bergylta</name>
    <name type="common">ballan wrasse</name>
    <dbReference type="NCBI Taxonomy" id="56723"/>
    <lineage>
        <taxon>Eukaryota</taxon>
        <taxon>Metazoa</taxon>
        <taxon>Chordata</taxon>
        <taxon>Craniata</taxon>
        <taxon>Vertebrata</taxon>
        <taxon>Euteleostomi</taxon>
        <taxon>Actinopterygii</taxon>
        <taxon>Neopterygii</taxon>
        <taxon>Teleostei</taxon>
        <taxon>Neoteleostei</taxon>
        <taxon>Acanthomorphata</taxon>
        <taxon>Eupercaria</taxon>
        <taxon>Labriformes</taxon>
        <taxon>Labridae</taxon>
        <taxon>Labrus</taxon>
    </lineage>
</organism>
<keyword evidence="7" id="KW-0732">Signal</keyword>
<feature type="transmembrane region" description="Helical" evidence="6">
    <location>
        <begin position="539"/>
        <end position="562"/>
    </location>
</feature>
<keyword evidence="4 6" id="KW-0472">Membrane</keyword>
<feature type="domain" description="Ig-like" evidence="8">
    <location>
        <begin position="348"/>
        <end position="423"/>
    </location>
</feature>
<dbReference type="InterPro" id="IPR013106">
    <property type="entry name" value="Ig_V-set"/>
</dbReference>
<dbReference type="InterPro" id="IPR003599">
    <property type="entry name" value="Ig_sub"/>
</dbReference>
<evidence type="ECO:0000313" key="10">
    <source>
        <dbReference type="Proteomes" id="UP000261660"/>
    </source>
</evidence>
<evidence type="ECO:0000256" key="3">
    <source>
        <dbReference type="ARBA" id="ARBA00022989"/>
    </source>
</evidence>
<comment type="subcellular location">
    <subcellularLocation>
        <location evidence="1">Membrane</location>
        <topology evidence="1">Single-pass membrane protein</topology>
    </subcellularLocation>
</comment>
<keyword evidence="3 6" id="KW-1133">Transmembrane helix</keyword>
<protein>
    <submittedName>
        <fullName evidence="9">Melanoma cell adhesion molecule b</fullName>
    </submittedName>
</protein>
<dbReference type="InterPro" id="IPR007110">
    <property type="entry name" value="Ig-like_dom"/>
</dbReference>